<feature type="compositionally biased region" description="Basic and acidic residues" evidence="1">
    <location>
        <begin position="39"/>
        <end position="49"/>
    </location>
</feature>
<dbReference type="EMBL" id="BTGU01000006">
    <property type="protein sequence ID" value="GMN36119.1"/>
    <property type="molecule type" value="Genomic_DNA"/>
</dbReference>
<dbReference type="AlphaFoldDB" id="A0AA87ZFU0"/>
<gene>
    <name evidence="2" type="ORF">TIFTF001_005779</name>
</gene>
<evidence type="ECO:0000313" key="3">
    <source>
        <dbReference type="Proteomes" id="UP001187192"/>
    </source>
</evidence>
<keyword evidence="3" id="KW-1185">Reference proteome</keyword>
<reference evidence="2" key="1">
    <citation type="submission" date="2023-07" db="EMBL/GenBank/DDBJ databases">
        <title>draft genome sequence of fig (Ficus carica).</title>
        <authorList>
            <person name="Takahashi T."/>
            <person name="Nishimura K."/>
        </authorList>
    </citation>
    <scope>NUCLEOTIDE SEQUENCE</scope>
</reference>
<feature type="region of interest" description="Disordered" evidence="1">
    <location>
        <begin position="30"/>
        <end position="49"/>
    </location>
</feature>
<organism evidence="2 3">
    <name type="scientific">Ficus carica</name>
    <name type="common">Common fig</name>
    <dbReference type="NCBI Taxonomy" id="3494"/>
    <lineage>
        <taxon>Eukaryota</taxon>
        <taxon>Viridiplantae</taxon>
        <taxon>Streptophyta</taxon>
        <taxon>Embryophyta</taxon>
        <taxon>Tracheophyta</taxon>
        <taxon>Spermatophyta</taxon>
        <taxon>Magnoliopsida</taxon>
        <taxon>eudicotyledons</taxon>
        <taxon>Gunneridae</taxon>
        <taxon>Pentapetalae</taxon>
        <taxon>rosids</taxon>
        <taxon>fabids</taxon>
        <taxon>Rosales</taxon>
        <taxon>Moraceae</taxon>
        <taxon>Ficeae</taxon>
        <taxon>Ficus</taxon>
    </lineage>
</organism>
<name>A0AA87ZFU0_FICCA</name>
<comment type="caution">
    <text evidence="2">The sequence shown here is derived from an EMBL/GenBank/DDBJ whole genome shotgun (WGS) entry which is preliminary data.</text>
</comment>
<proteinExistence type="predicted"/>
<evidence type="ECO:0000313" key="2">
    <source>
        <dbReference type="EMBL" id="GMN36119.1"/>
    </source>
</evidence>
<dbReference type="Proteomes" id="UP001187192">
    <property type="component" value="Unassembled WGS sequence"/>
</dbReference>
<sequence length="93" mass="9874">MDAICPTIQVMGGHECKSLVLVHTANTVSVRSGGGGWHRSRDKDKYSDSDKYQMSGVRWCKIVGVACLATIWLSSGMGGRGRGNIGQSSSKGT</sequence>
<accession>A0AA87ZFU0</accession>
<protein>
    <submittedName>
        <fullName evidence="2">Uncharacterized protein</fullName>
    </submittedName>
</protein>
<evidence type="ECO:0000256" key="1">
    <source>
        <dbReference type="SAM" id="MobiDB-lite"/>
    </source>
</evidence>